<sequence length="236" mass="26381">MTTEVGSASEVKKGSDQAGADAPKEKAKEITENEQNQLSEPEEEKGSQPGPAVESQSSPRRRKREKDPSESRGISRFLPPWLKKQKSYNLVVAKDGGDKKEPTQADMEEQILNKEDSLPEEESRAKGDAEEMAQRKHLEVKVEVKEEKSSLKSSAETQPAEEVRKDREEEKIKETQEDKLEGEAAKRETKEVQTSELKVEVASQKAAKKTKAVLAKVTLLDGTEYSCDLEVRQELS</sequence>
<organism evidence="2 3">
    <name type="scientific">Myodes glareolus</name>
    <name type="common">Bank vole</name>
    <name type="synonym">Clethrionomys glareolus</name>
    <dbReference type="NCBI Taxonomy" id="447135"/>
    <lineage>
        <taxon>Eukaryota</taxon>
        <taxon>Metazoa</taxon>
        <taxon>Chordata</taxon>
        <taxon>Craniata</taxon>
        <taxon>Vertebrata</taxon>
        <taxon>Euteleostomi</taxon>
        <taxon>Mammalia</taxon>
        <taxon>Eutheria</taxon>
        <taxon>Euarchontoglires</taxon>
        <taxon>Glires</taxon>
        <taxon>Rodentia</taxon>
        <taxon>Myomorpha</taxon>
        <taxon>Muroidea</taxon>
        <taxon>Cricetidae</taxon>
        <taxon>Arvicolinae</taxon>
        <taxon>Myodes</taxon>
    </lineage>
</organism>
<evidence type="ECO:0000313" key="3">
    <source>
        <dbReference type="Proteomes" id="UP001488838"/>
    </source>
</evidence>
<keyword evidence="3" id="KW-1185">Reference proteome</keyword>
<comment type="caution">
    <text evidence="2">The sequence shown here is derived from an EMBL/GenBank/DDBJ whole genome shotgun (WGS) entry which is preliminary data.</text>
</comment>
<feature type="compositionally biased region" description="Basic and acidic residues" evidence="1">
    <location>
        <begin position="22"/>
        <end position="31"/>
    </location>
</feature>
<dbReference type="Proteomes" id="UP001488838">
    <property type="component" value="Unassembled WGS sequence"/>
</dbReference>
<protein>
    <recommendedName>
        <fullName evidence="4">EPB41L2</fullName>
    </recommendedName>
</protein>
<reference evidence="2 3" key="1">
    <citation type="journal article" date="2023" name="bioRxiv">
        <title>Conserved and derived expression patterns and positive selection on dental genes reveal complex evolutionary context of ever-growing rodent molars.</title>
        <authorList>
            <person name="Calamari Z.T."/>
            <person name="Song A."/>
            <person name="Cohen E."/>
            <person name="Akter M."/>
            <person name="Roy R.D."/>
            <person name="Hallikas O."/>
            <person name="Christensen M.M."/>
            <person name="Li P."/>
            <person name="Marangoni P."/>
            <person name="Jernvall J."/>
            <person name="Klein O.D."/>
        </authorList>
    </citation>
    <scope>NUCLEOTIDE SEQUENCE [LARGE SCALE GENOMIC DNA]</scope>
    <source>
        <strain evidence="2">V071</strain>
    </source>
</reference>
<feature type="compositionally biased region" description="Basic and acidic residues" evidence="1">
    <location>
        <begin position="111"/>
        <end position="150"/>
    </location>
</feature>
<evidence type="ECO:0000256" key="1">
    <source>
        <dbReference type="SAM" id="MobiDB-lite"/>
    </source>
</evidence>
<dbReference type="EMBL" id="JBBHLL010000002">
    <property type="protein sequence ID" value="KAK7835364.1"/>
    <property type="molecule type" value="Genomic_DNA"/>
</dbReference>
<name>A0AAW0KA40_MYOGA</name>
<dbReference type="AlphaFoldDB" id="A0AAW0KA40"/>
<feature type="region of interest" description="Disordered" evidence="1">
    <location>
        <begin position="1"/>
        <end position="204"/>
    </location>
</feature>
<accession>A0AAW0KA40</accession>
<feature type="compositionally biased region" description="Basic and acidic residues" evidence="1">
    <location>
        <begin position="161"/>
        <end position="199"/>
    </location>
</feature>
<evidence type="ECO:0000313" key="2">
    <source>
        <dbReference type="EMBL" id="KAK7835364.1"/>
    </source>
</evidence>
<proteinExistence type="predicted"/>
<gene>
    <name evidence="2" type="ORF">U0070_017900</name>
</gene>
<evidence type="ECO:0008006" key="4">
    <source>
        <dbReference type="Google" id="ProtNLM"/>
    </source>
</evidence>